<sequence length="107" mass="11217">MPARGGMPGAGAPDHGGDARGVFSNPLMFKDTFQELSSAFTKAIHAVEDESRSGVGSVGKALVDALKERRAEIDGWLQGKNVPGAEGGEKNDDVTRKEDKATGLYAD</sequence>
<dbReference type="GeneID" id="77732772"/>
<reference evidence="2" key="1">
    <citation type="journal article" date="2022" name="G3 (Bethesda)">
        <title>High quality genome of the basidiomycete yeast Dioszegia hungarica PDD-24b-2 isolated from cloud water.</title>
        <authorList>
            <person name="Jarrige D."/>
            <person name="Haridas S."/>
            <person name="Bleykasten-Grosshans C."/>
            <person name="Joly M."/>
            <person name="Nadalig T."/>
            <person name="Sancelme M."/>
            <person name="Vuilleumier S."/>
            <person name="Grigoriev I.V."/>
            <person name="Amato P."/>
            <person name="Bringel F."/>
        </authorList>
    </citation>
    <scope>NUCLEOTIDE SEQUENCE</scope>
    <source>
        <strain evidence="2">PDD-24b-2</strain>
    </source>
</reference>
<proteinExistence type="predicted"/>
<feature type="region of interest" description="Disordered" evidence="1">
    <location>
        <begin position="77"/>
        <end position="107"/>
    </location>
</feature>
<name>A0AA38HB35_9TREE</name>
<dbReference type="Proteomes" id="UP001164286">
    <property type="component" value="Unassembled WGS sequence"/>
</dbReference>
<evidence type="ECO:0000313" key="3">
    <source>
        <dbReference type="Proteomes" id="UP001164286"/>
    </source>
</evidence>
<feature type="compositionally biased region" description="Basic and acidic residues" evidence="1">
    <location>
        <begin position="87"/>
        <end position="101"/>
    </location>
</feature>
<evidence type="ECO:0000256" key="1">
    <source>
        <dbReference type="SAM" id="MobiDB-lite"/>
    </source>
</evidence>
<feature type="compositionally biased region" description="Low complexity" evidence="1">
    <location>
        <begin position="1"/>
        <end position="13"/>
    </location>
</feature>
<protein>
    <submittedName>
        <fullName evidence="2">Uncharacterized protein</fullName>
    </submittedName>
</protein>
<feature type="region of interest" description="Disordered" evidence="1">
    <location>
        <begin position="1"/>
        <end position="20"/>
    </location>
</feature>
<evidence type="ECO:0000313" key="2">
    <source>
        <dbReference type="EMBL" id="KAI9636996.1"/>
    </source>
</evidence>
<dbReference type="RefSeq" id="XP_052946773.1">
    <property type="nucleotide sequence ID" value="XM_053093567.1"/>
</dbReference>
<gene>
    <name evidence="2" type="ORF">MKK02DRAFT_45706</name>
</gene>
<comment type="caution">
    <text evidence="2">The sequence shown here is derived from an EMBL/GenBank/DDBJ whole genome shotgun (WGS) entry which is preliminary data.</text>
</comment>
<accession>A0AA38HB35</accession>
<dbReference type="AlphaFoldDB" id="A0AA38HB35"/>
<dbReference type="EMBL" id="JAKWFO010000005">
    <property type="protein sequence ID" value="KAI9636996.1"/>
    <property type="molecule type" value="Genomic_DNA"/>
</dbReference>
<organism evidence="2 3">
    <name type="scientific">Dioszegia hungarica</name>
    <dbReference type="NCBI Taxonomy" id="4972"/>
    <lineage>
        <taxon>Eukaryota</taxon>
        <taxon>Fungi</taxon>
        <taxon>Dikarya</taxon>
        <taxon>Basidiomycota</taxon>
        <taxon>Agaricomycotina</taxon>
        <taxon>Tremellomycetes</taxon>
        <taxon>Tremellales</taxon>
        <taxon>Bulleribasidiaceae</taxon>
        <taxon>Dioszegia</taxon>
    </lineage>
</organism>
<keyword evidence="3" id="KW-1185">Reference proteome</keyword>